<name>A0A382XFR1_9ZZZZ</name>
<gene>
    <name evidence="1" type="ORF">METZ01_LOCUS422870</name>
</gene>
<proteinExistence type="predicted"/>
<protein>
    <submittedName>
        <fullName evidence="1">Uncharacterized protein</fullName>
    </submittedName>
</protein>
<reference evidence="1" key="1">
    <citation type="submission" date="2018-05" db="EMBL/GenBank/DDBJ databases">
        <authorList>
            <person name="Lanie J.A."/>
            <person name="Ng W.-L."/>
            <person name="Kazmierczak K.M."/>
            <person name="Andrzejewski T.M."/>
            <person name="Davidsen T.M."/>
            <person name="Wayne K.J."/>
            <person name="Tettelin H."/>
            <person name="Glass J.I."/>
            <person name="Rusch D."/>
            <person name="Podicherti R."/>
            <person name="Tsui H.-C.T."/>
            <person name="Winkler M.E."/>
        </authorList>
    </citation>
    <scope>NUCLEOTIDE SEQUENCE</scope>
</reference>
<dbReference type="AlphaFoldDB" id="A0A382XFR1"/>
<sequence length="209" mass="24834">MTIPVYLENISLGNLGLVLFQLAKTSQKYSRKLSIFYIDGTYLAVQFMKSFCKLRGWGFSKLCFKLLDVREEETGDHTRLCISTDYLWKIKEIIRQDSQCLYTNKNDEAFHLFLEKSIVYENILTPRSLARTIYLIHVVRNKMKLQGKKEAVIILNDQPWGNVMEEYAQSFNVQLIYINHWYPIKWSEGVLQFSWSTFFNRWGRQFLNI</sequence>
<organism evidence="1">
    <name type="scientific">marine metagenome</name>
    <dbReference type="NCBI Taxonomy" id="408172"/>
    <lineage>
        <taxon>unclassified sequences</taxon>
        <taxon>metagenomes</taxon>
        <taxon>ecological metagenomes</taxon>
    </lineage>
</organism>
<accession>A0A382XFR1</accession>
<feature type="non-terminal residue" evidence="1">
    <location>
        <position position="209"/>
    </location>
</feature>
<dbReference type="EMBL" id="UINC01167479">
    <property type="protein sequence ID" value="SVD70016.1"/>
    <property type="molecule type" value="Genomic_DNA"/>
</dbReference>
<evidence type="ECO:0000313" key="1">
    <source>
        <dbReference type="EMBL" id="SVD70016.1"/>
    </source>
</evidence>